<evidence type="ECO:0000313" key="2">
    <source>
        <dbReference type="Proteomes" id="UP000182826"/>
    </source>
</evidence>
<accession>A0A1J7BXE0</accession>
<evidence type="ECO:0000313" key="1">
    <source>
        <dbReference type="EMBL" id="OIV43291.1"/>
    </source>
</evidence>
<comment type="caution">
    <text evidence="1">The sequence shown here is derived from an EMBL/GenBank/DDBJ whole genome shotgun (WGS) entry which is preliminary data.</text>
</comment>
<name>A0A1J7BXE0_FLAJO</name>
<organism evidence="1 2">
    <name type="scientific">Flavobacterium johnsoniae</name>
    <name type="common">Cytophaga johnsonae</name>
    <dbReference type="NCBI Taxonomy" id="986"/>
    <lineage>
        <taxon>Bacteria</taxon>
        <taxon>Pseudomonadati</taxon>
        <taxon>Bacteroidota</taxon>
        <taxon>Flavobacteriia</taxon>
        <taxon>Flavobacteriales</taxon>
        <taxon>Flavobacteriaceae</taxon>
        <taxon>Flavobacterium</taxon>
    </lineage>
</organism>
<keyword evidence="2" id="KW-1185">Reference proteome</keyword>
<dbReference type="EMBL" id="MLFK01000002">
    <property type="protein sequence ID" value="OIV43291.1"/>
    <property type="molecule type" value="Genomic_DNA"/>
</dbReference>
<sequence length="519" mass="56482">METLQEILKENATVKTIGTPAEYDVYAEYMSNIIKQLPNPGKLKLLTNTSSAQASFYFLDDATSAVNATLYNNLLNQRIEGEGTVNGIDQVGLTQDAFTNSYLSVFTKLRYQLSPNDKATQQRVNADVASTVRALIPVWNAWFEAIEPKDVKKLNPTNTDIALIQMTNTLNTVWLNPAFKEILEKDSAYPYTHLNDFNTIYSKIPVSVSKQMRDYMIDVFNKSGAAGAITADIANATQTLAGIIDNIQKPTTGDDGNGGMSITGSDKAIPGLVFEPARPNAIVDQLRTNPPSSVFKISKRVTKSTETTLNVQASVSGGISIPILSFFSVGVSGGAKTSIFERDYSGSNFNVEVVVNNATVSPLMSSSPMLYNISTRQGWMSTSPVKDAIKNGYPAPTGITGYVFNSNPNFDFKEGKDFGYINSLIFSQFLEIGISFDKCDSKQVRKYFEEHTDMGVYFLGIRLGGASQSASYSYSFSEETATSIKVTVKPEAPGYVPGTDNITQSLSQLVAVGAVYPFA</sequence>
<protein>
    <submittedName>
        <fullName evidence="1">Uncharacterized protein</fullName>
    </submittedName>
</protein>
<dbReference type="AlphaFoldDB" id="A0A1J7BXE0"/>
<gene>
    <name evidence="1" type="ORF">BKM63_03520</name>
</gene>
<reference evidence="1 2" key="1">
    <citation type="submission" date="2016-10" db="EMBL/GenBank/DDBJ databases">
        <title>Draft Genome Sequence of Rhizobacteria Flavobacterium johnsoniae CI04.</title>
        <authorList>
            <person name="Bravo J.I."/>
            <person name="Lozano G.L."/>
            <person name="Handelsman J."/>
        </authorList>
    </citation>
    <scope>NUCLEOTIDE SEQUENCE [LARGE SCALE GENOMIC DNA]</scope>
    <source>
        <strain evidence="1 2">CI04</strain>
    </source>
</reference>
<dbReference type="RefSeq" id="WP_071635262.1">
    <property type="nucleotide sequence ID" value="NZ_MLFK01000002.1"/>
</dbReference>
<dbReference type="Proteomes" id="UP000182826">
    <property type="component" value="Unassembled WGS sequence"/>
</dbReference>
<dbReference type="OrthoDB" id="7804719at2"/>
<proteinExistence type="predicted"/>